<name>A0AAV9PI63_9PEZI</name>
<dbReference type="RefSeq" id="XP_064660723.1">
    <property type="nucleotide sequence ID" value="XM_064800772.1"/>
</dbReference>
<dbReference type="Proteomes" id="UP001337655">
    <property type="component" value="Unassembled WGS sequence"/>
</dbReference>
<sequence>MGHYGDYGTGATTKINATIDALRKTPRISPFVNRFISGFDITFISAIDAGENEFICDAPVSIVYLKIPGINGEDEDNEPRAACSLRVPTGVKVEDLVDGAALLKKDMTYAGHDIVPVGLELRCEEMPGPEYWIQRKTRETMGDTYMDWDSHLWEELPWHRADCFDDSWPQ</sequence>
<dbReference type="GeneID" id="89924862"/>
<reference evidence="1 2" key="1">
    <citation type="submission" date="2023-08" db="EMBL/GenBank/DDBJ databases">
        <title>Black Yeasts Isolated from many extreme environments.</title>
        <authorList>
            <person name="Coleine C."/>
            <person name="Stajich J.E."/>
            <person name="Selbmann L."/>
        </authorList>
    </citation>
    <scope>NUCLEOTIDE SEQUENCE [LARGE SCALE GENOMIC DNA]</scope>
    <source>
        <strain evidence="1 2">CCFEE 5935</strain>
    </source>
</reference>
<evidence type="ECO:0000313" key="2">
    <source>
        <dbReference type="Proteomes" id="UP001337655"/>
    </source>
</evidence>
<organism evidence="1 2">
    <name type="scientific">Saxophila tyrrhenica</name>
    <dbReference type="NCBI Taxonomy" id="1690608"/>
    <lineage>
        <taxon>Eukaryota</taxon>
        <taxon>Fungi</taxon>
        <taxon>Dikarya</taxon>
        <taxon>Ascomycota</taxon>
        <taxon>Pezizomycotina</taxon>
        <taxon>Dothideomycetes</taxon>
        <taxon>Dothideomycetidae</taxon>
        <taxon>Mycosphaerellales</taxon>
        <taxon>Extremaceae</taxon>
        <taxon>Saxophila</taxon>
    </lineage>
</organism>
<proteinExistence type="predicted"/>
<evidence type="ECO:0000313" key="1">
    <source>
        <dbReference type="EMBL" id="KAK5171879.1"/>
    </source>
</evidence>
<dbReference type="AlphaFoldDB" id="A0AAV9PI63"/>
<gene>
    <name evidence="1" type="ORF">LTR77_003516</name>
</gene>
<dbReference type="EMBL" id="JAVRRT010000005">
    <property type="protein sequence ID" value="KAK5171879.1"/>
    <property type="molecule type" value="Genomic_DNA"/>
</dbReference>
<keyword evidence="2" id="KW-1185">Reference proteome</keyword>
<comment type="caution">
    <text evidence="1">The sequence shown here is derived from an EMBL/GenBank/DDBJ whole genome shotgun (WGS) entry which is preliminary data.</text>
</comment>
<accession>A0AAV9PI63</accession>
<protein>
    <submittedName>
        <fullName evidence="1">Uncharacterized protein</fullName>
    </submittedName>
</protein>